<dbReference type="GO" id="GO:0016874">
    <property type="term" value="F:ligase activity"/>
    <property type="evidence" value="ECO:0007669"/>
    <property type="project" value="UniProtKB-KW"/>
</dbReference>
<gene>
    <name evidence="2" type="ORF">RBU60_11940</name>
</gene>
<dbReference type="RefSeq" id="WP_308865283.1">
    <property type="nucleotide sequence ID" value="NZ_JAVHUL010000037.1"/>
</dbReference>
<dbReference type="InterPro" id="IPR003781">
    <property type="entry name" value="CoA-bd"/>
</dbReference>
<dbReference type="Gene3D" id="3.30.1490.20">
    <property type="entry name" value="ATP-grasp fold, A domain"/>
    <property type="match status" value="1"/>
</dbReference>
<accession>A0ABU1A3K8</accession>
<dbReference type="Gene3D" id="3.40.50.261">
    <property type="entry name" value="Succinyl-CoA synthetase domains"/>
    <property type="match status" value="2"/>
</dbReference>
<dbReference type="InterPro" id="IPR013815">
    <property type="entry name" value="ATP_grasp_subdomain_1"/>
</dbReference>
<dbReference type="Pfam" id="PF13549">
    <property type="entry name" value="ATP-grasp_5"/>
    <property type="match status" value="1"/>
</dbReference>
<dbReference type="SMART" id="SM00881">
    <property type="entry name" value="CoA_binding"/>
    <property type="match status" value="1"/>
</dbReference>
<dbReference type="SUPFAM" id="SSF51735">
    <property type="entry name" value="NAD(P)-binding Rossmann-fold domains"/>
    <property type="match status" value="1"/>
</dbReference>
<comment type="caution">
    <text evidence="2">The sequence shown here is derived from an EMBL/GenBank/DDBJ whole genome shotgun (WGS) entry which is preliminary data.</text>
</comment>
<dbReference type="InterPro" id="IPR032875">
    <property type="entry name" value="Succ_CoA_lig_flav_dom"/>
</dbReference>
<protein>
    <submittedName>
        <fullName evidence="2">Acetate--CoA ligase family protein</fullName>
    </submittedName>
</protein>
<dbReference type="Pfam" id="PF13607">
    <property type="entry name" value="Succ_CoA_lig"/>
    <property type="match status" value="1"/>
</dbReference>
<dbReference type="InterPro" id="IPR016102">
    <property type="entry name" value="Succinyl-CoA_synth-like"/>
</dbReference>
<sequence>MINKQLLQPESIVVIGASNDIKKPGGNMLKNIISGGFKGELNVINPKEEKVQHIKSYTSVHEIPKTDLAILAIPAKYCPETIKILAEEKNTKAFIIISAGFAEAGEEGKMWEQEIEKTVNSVDGCLIGPNCIGVITKNYKGVFTAPVPPFQPKGCDLISGSGATAVFIMEAGMALGVSFANVFSTGNAAQTSAEDILEYMDLHFDPEVDPLVKLLYLETISDPEKLLKHASSLIKKGAKIAAIKAGSTAEGSRAATSHTGAIASSDMTVRALFNKAGIVYCSSREQLLSVAAIFNYKKLQGKNIAIITHAGGSAVMLADQLSKGGLKVPEIAGPDADKLKSFLYPGSSIANPIDFLATGTAEQLGIIIDYCEHKFDHIDAMVVVFGSAGLFDVENVYNVLSVKLEICNKPIFPVLPSVVNAQREIQSFLKKGHIHFPDEVVLGKALAQVFNTPEPMPEEISVLEIDTKKIRNVIDSASEGYLSTSQTVDLLDAARIPRVLEIVENSKEKLFAAMGTMDFPVVMKVVGPLHKSDAMGVVMNIANKEEAAETFDILMNIESTTAIMVQPQLVGLELFVGVIKETGFKHTILCGLGGIFIEVLNDVSAGLSPISKSEAKEMVHSLRGYQLIQGARGKKGANEAIFIEIIQRLSALVEAAPEILEMDINPLIGTQRAITAVDARIRIGK</sequence>
<name>A0ABU1A3K8_9FLAO</name>
<dbReference type="SUPFAM" id="SSF52210">
    <property type="entry name" value="Succinyl-CoA synthetase domains"/>
    <property type="match status" value="2"/>
</dbReference>
<evidence type="ECO:0000313" key="3">
    <source>
        <dbReference type="Proteomes" id="UP001230915"/>
    </source>
</evidence>
<evidence type="ECO:0000259" key="1">
    <source>
        <dbReference type="SMART" id="SM00881"/>
    </source>
</evidence>
<dbReference type="Proteomes" id="UP001230915">
    <property type="component" value="Unassembled WGS sequence"/>
</dbReference>
<dbReference type="PANTHER" id="PTHR42793:SF1">
    <property type="entry name" value="PEPTIDYL-LYSINE N-ACETYLTRANSFERASE PATZ"/>
    <property type="match status" value="1"/>
</dbReference>
<dbReference type="EMBL" id="JAVHUL010000037">
    <property type="protein sequence ID" value="MDQ7918289.1"/>
    <property type="molecule type" value="Genomic_DNA"/>
</dbReference>
<keyword evidence="3" id="KW-1185">Reference proteome</keyword>
<dbReference type="Pfam" id="PF13380">
    <property type="entry name" value="CoA_binding_2"/>
    <property type="match status" value="1"/>
</dbReference>
<dbReference type="SUPFAM" id="SSF56059">
    <property type="entry name" value="Glutathione synthetase ATP-binding domain-like"/>
    <property type="match status" value="1"/>
</dbReference>
<feature type="domain" description="CoA-binding" evidence="1">
    <location>
        <begin position="6"/>
        <end position="101"/>
    </location>
</feature>
<evidence type="ECO:0000313" key="2">
    <source>
        <dbReference type="EMBL" id="MDQ7918289.1"/>
    </source>
</evidence>
<keyword evidence="2" id="KW-0436">Ligase</keyword>
<dbReference type="PANTHER" id="PTHR42793">
    <property type="entry name" value="COA BINDING DOMAIN CONTAINING PROTEIN"/>
    <property type="match status" value="1"/>
</dbReference>
<dbReference type="Gene3D" id="3.40.50.720">
    <property type="entry name" value="NAD(P)-binding Rossmann-like Domain"/>
    <property type="match status" value="1"/>
</dbReference>
<dbReference type="InterPro" id="IPR036291">
    <property type="entry name" value="NAD(P)-bd_dom_sf"/>
</dbReference>
<reference evidence="2 3" key="1">
    <citation type="submission" date="2023-08" db="EMBL/GenBank/DDBJ databases">
        <title>Mesonia sp. MT50, isolated from deep-sea sediment of the Mariana Trench.</title>
        <authorList>
            <person name="Fu H."/>
        </authorList>
    </citation>
    <scope>NUCLEOTIDE SEQUENCE [LARGE SCALE GENOMIC DNA]</scope>
    <source>
        <strain evidence="2 3">MT50</strain>
    </source>
</reference>
<dbReference type="Gene3D" id="3.30.470.20">
    <property type="entry name" value="ATP-grasp fold, B domain"/>
    <property type="match status" value="1"/>
</dbReference>
<proteinExistence type="predicted"/>
<organism evidence="2 3">
    <name type="scientific">Mesonia profundi</name>
    <dbReference type="NCBI Taxonomy" id="3070998"/>
    <lineage>
        <taxon>Bacteria</taxon>
        <taxon>Pseudomonadati</taxon>
        <taxon>Bacteroidota</taxon>
        <taxon>Flavobacteriia</taxon>
        <taxon>Flavobacteriales</taxon>
        <taxon>Flavobacteriaceae</taxon>
        <taxon>Mesonia</taxon>
    </lineage>
</organism>